<proteinExistence type="predicted"/>
<gene>
    <name evidence="2" type="ORF">DNF11_3283</name>
</gene>
<name>A0A3G2S857_MALR7</name>
<dbReference type="EMBL" id="CP033153">
    <property type="protein sequence ID" value="AYO44233.1"/>
    <property type="molecule type" value="Genomic_DNA"/>
</dbReference>
<evidence type="ECO:0000313" key="2">
    <source>
        <dbReference type="EMBL" id="AYO44233.1"/>
    </source>
</evidence>
<organism evidence="2 3">
    <name type="scientific">Malassezia restricta (strain ATCC 96810 / NBRC 103918 / CBS 7877)</name>
    <name type="common">Seborrheic dermatitis infection agent</name>
    <dbReference type="NCBI Taxonomy" id="425264"/>
    <lineage>
        <taxon>Eukaryota</taxon>
        <taxon>Fungi</taxon>
        <taxon>Dikarya</taxon>
        <taxon>Basidiomycota</taxon>
        <taxon>Ustilaginomycotina</taxon>
        <taxon>Malasseziomycetes</taxon>
        <taxon>Malasseziales</taxon>
        <taxon>Malasseziaceae</taxon>
        <taxon>Malassezia</taxon>
    </lineage>
</organism>
<accession>A0A3G2S857</accession>
<keyword evidence="1" id="KW-0812">Transmembrane</keyword>
<evidence type="ECO:0000256" key="1">
    <source>
        <dbReference type="SAM" id="Phobius"/>
    </source>
</evidence>
<keyword evidence="1" id="KW-0472">Membrane</keyword>
<keyword evidence="3" id="KW-1185">Reference proteome</keyword>
<dbReference type="AlphaFoldDB" id="A0A3G2S857"/>
<dbReference type="OrthoDB" id="3338018at2759"/>
<sequence length="657" mass="72584">MGWPRTDMGQVTSQDAVALSQAQANLASVTQKQHIHIDLGTERATCTLQASLLFPPSQSVRAWRLWTGDDTSATFMDSRIDAPECIREAYIVRQDGVFLMVPPSRSQKDAILLSLTLYLQTPLVHHAPKAPCSMQCPVLRCKQNIFSCELYAYEGHEIEVMANPPLASQAWTPSTTNAEQQQLTATFSETDVLGIQWMPISGRGTNTLRSKSAHVTYHTNASIVHMWSEALGAHMPWAVFDMDVHVSLSQAYVETMTREARLDLSVDMHGDTSAHWDTLSVDGGPYIARQMSTGLSLWVDVHLACGSYGAPAPVPLQFVLHGRMSLALQDRSNAPRLTLPSLRLPTDQITSEYVLRHAPWSEGTAAYALDVLEPMQAAHDSQRVGRAPARIAADTLTVRWRPTNESHSEVLTPRKVAPTSVQHTVWPGASEACHRVFVHTRELVPGAHTLCLLPCEPSSIQVVRGGQRFVRTYTVRRAPLAPFDRVYEVRLGVNEPLDLVDVQLDFVSRRLDFERPLFAGGVASYLLQVGTQPSYTARFHVSDALVAYDDTNSARWTHIPPSTPCRIRVTLMHRDARPLPYVPVALGILCAVAACLATIWAYGAHTTARQLSMRIDALAMALDVDFTDGQWLASADAPYTPVPGVASSWRLPWFPLP</sequence>
<feature type="transmembrane region" description="Helical" evidence="1">
    <location>
        <begin position="581"/>
        <end position="604"/>
    </location>
</feature>
<protein>
    <submittedName>
        <fullName evidence="2">Uncharacterized protein</fullName>
    </submittedName>
</protein>
<reference evidence="2 3" key="1">
    <citation type="submission" date="2018-10" db="EMBL/GenBank/DDBJ databases">
        <title>Complete genome sequence of Malassezia restricta CBS 7877.</title>
        <authorList>
            <person name="Morand S.C."/>
            <person name="Bertignac M."/>
            <person name="Iltis A."/>
            <person name="Kolder I."/>
            <person name="Pirovano W."/>
            <person name="Jourdain R."/>
            <person name="Clavaud C."/>
        </authorList>
    </citation>
    <scope>NUCLEOTIDE SEQUENCE [LARGE SCALE GENOMIC DNA]</scope>
    <source>
        <strain evidence="2 3">CBS 7877</strain>
    </source>
</reference>
<keyword evidence="1" id="KW-1133">Transmembrane helix</keyword>
<evidence type="ECO:0000313" key="3">
    <source>
        <dbReference type="Proteomes" id="UP000269793"/>
    </source>
</evidence>
<dbReference type="Proteomes" id="UP000269793">
    <property type="component" value="Chromosome VI"/>
</dbReference>
<dbReference type="VEuPathDB" id="FungiDB:DNF11_3283"/>